<evidence type="ECO:0000313" key="3">
    <source>
        <dbReference type="Proteomes" id="UP000026962"/>
    </source>
</evidence>
<dbReference type="EnsemblPlants" id="OPUNC05G14380.1">
    <property type="protein sequence ID" value="OPUNC05G14380.1"/>
    <property type="gene ID" value="OPUNC05G14380"/>
</dbReference>
<accession>A0A0E0L2H5</accession>
<name>A0A0E0L2H5_ORYPU</name>
<keyword evidence="3" id="KW-1185">Reference proteome</keyword>
<feature type="transmembrane region" description="Helical" evidence="1">
    <location>
        <begin position="7"/>
        <end position="25"/>
    </location>
</feature>
<keyword evidence="1" id="KW-1133">Transmembrane helix</keyword>
<sequence length="96" mass="10557">MASAKRVVDGVVSMVLLLMLEAWWLPPNLALMRKGGNHGEKKIGRRRFLLSSIVYSSLASYSRRARLPCRPRISDLCGKAKATPADENTTTADADV</sequence>
<evidence type="ECO:0000313" key="2">
    <source>
        <dbReference type="EnsemblPlants" id="OPUNC05G14380.1"/>
    </source>
</evidence>
<reference evidence="2" key="2">
    <citation type="submission" date="2018-05" db="EMBL/GenBank/DDBJ databases">
        <title>OpunRS2 (Oryza punctata Reference Sequence Version 2).</title>
        <authorList>
            <person name="Zhang J."/>
            <person name="Kudrna D."/>
            <person name="Lee S."/>
            <person name="Talag J."/>
            <person name="Welchert J."/>
            <person name="Wing R.A."/>
        </authorList>
    </citation>
    <scope>NUCLEOTIDE SEQUENCE [LARGE SCALE GENOMIC DNA]</scope>
</reference>
<dbReference type="AlphaFoldDB" id="A0A0E0L2H5"/>
<protein>
    <submittedName>
        <fullName evidence="2">Uncharacterized protein</fullName>
    </submittedName>
</protein>
<dbReference type="Gramene" id="OPUNC05G14380.1">
    <property type="protein sequence ID" value="OPUNC05G14380.1"/>
    <property type="gene ID" value="OPUNC05G14380"/>
</dbReference>
<evidence type="ECO:0000256" key="1">
    <source>
        <dbReference type="SAM" id="Phobius"/>
    </source>
</evidence>
<dbReference type="Proteomes" id="UP000026962">
    <property type="component" value="Chromosome 5"/>
</dbReference>
<organism evidence="2">
    <name type="scientific">Oryza punctata</name>
    <name type="common">Red rice</name>
    <dbReference type="NCBI Taxonomy" id="4537"/>
    <lineage>
        <taxon>Eukaryota</taxon>
        <taxon>Viridiplantae</taxon>
        <taxon>Streptophyta</taxon>
        <taxon>Embryophyta</taxon>
        <taxon>Tracheophyta</taxon>
        <taxon>Spermatophyta</taxon>
        <taxon>Magnoliopsida</taxon>
        <taxon>Liliopsida</taxon>
        <taxon>Poales</taxon>
        <taxon>Poaceae</taxon>
        <taxon>BOP clade</taxon>
        <taxon>Oryzoideae</taxon>
        <taxon>Oryzeae</taxon>
        <taxon>Oryzinae</taxon>
        <taxon>Oryza</taxon>
    </lineage>
</organism>
<reference evidence="2" key="1">
    <citation type="submission" date="2015-04" db="UniProtKB">
        <authorList>
            <consortium name="EnsemblPlants"/>
        </authorList>
    </citation>
    <scope>IDENTIFICATION</scope>
</reference>
<dbReference type="HOGENOM" id="CLU_2363378_0_0_1"/>
<keyword evidence="1" id="KW-0812">Transmembrane</keyword>
<proteinExistence type="predicted"/>
<keyword evidence="1" id="KW-0472">Membrane</keyword>